<proteinExistence type="predicted"/>
<reference evidence="1" key="1">
    <citation type="submission" date="2023-05" db="EMBL/GenBank/DDBJ databases">
        <authorList>
            <person name="Stuckert A."/>
        </authorList>
    </citation>
    <scope>NUCLEOTIDE SEQUENCE</scope>
</reference>
<protein>
    <submittedName>
        <fullName evidence="1">Uncharacterized protein</fullName>
    </submittedName>
</protein>
<evidence type="ECO:0000313" key="1">
    <source>
        <dbReference type="EMBL" id="CAI9590329.1"/>
    </source>
</evidence>
<sequence>MSCQSAPVIQCLYSTKGYAQRCTVARGTEQYTRGSRA</sequence>
<keyword evidence="2" id="KW-1185">Reference proteome</keyword>
<dbReference type="Proteomes" id="UP001162483">
    <property type="component" value="Unassembled WGS sequence"/>
</dbReference>
<gene>
    <name evidence="1" type="ORF">SPARVUS_LOCUS11031821</name>
</gene>
<organism evidence="1 2">
    <name type="scientific">Staurois parvus</name>
    <dbReference type="NCBI Taxonomy" id="386267"/>
    <lineage>
        <taxon>Eukaryota</taxon>
        <taxon>Metazoa</taxon>
        <taxon>Chordata</taxon>
        <taxon>Craniata</taxon>
        <taxon>Vertebrata</taxon>
        <taxon>Euteleostomi</taxon>
        <taxon>Amphibia</taxon>
        <taxon>Batrachia</taxon>
        <taxon>Anura</taxon>
        <taxon>Neobatrachia</taxon>
        <taxon>Ranoidea</taxon>
        <taxon>Ranidae</taxon>
        <taxon>Staurois</taxon>
    </lineage>
</organism>
<accession>A0ABN9F1H3</accession>
<dbReference type="EMBL" id="CATNWA010016156">
    <property type="protein sequence ID" value="CAI9590329.1"/>
    <property type="molecule type" value="Genomic_DNA"/>
</dbReference>
<name>A0ABN9F1H3_9NEOB</name>
<evidence type="ECO:0000313" key="2">
    <source>
        <dbReference type="Proteomes" id="UP001162483"/>
    </source>
</evidence>
<feature type="non-terminal residue" evidence="1">
    <location>
        <position position="37"/>
    </location>
</feature>
<comment type="caution">
    <text evidence="1">The sequence shown here is derived from an EMBL/GenBank/DDBJ whole genome shotgun (WGS) entry which is preliminary data.</text>
</comment>